<dbReference type="PROSITE" id="PS00036">
    <property type="entry name" value="BZIP_BASIC"/>
    <property type="match status" value="1"/>
</dbReference>
<evidence type="ECO:0000256" key="3">
    <source>
        <dbReference type="ARBA" id="ARBA00023125"/>
    </source>
</evidence>
<keyword evidence="4" id="KW-0804">Transcription</keyword>
<proteinExistence type="predicted"/>
<evidence type="ECO:0000259" key="7">
    <source>
        <dbReference type="PROSITE" id="PS50217"/>
    </source>
</evidence>
<dbReference type="InterPro" id="IPR046347">
    <property type="entry name" value="bZIP_sf"/>
</dbReference>
<comment type="caution">
    <text evidence="8">The sequence shown here is derived from an EMBL/GenBank/DDBJ whole genome shotgun (WGS) entry which is preliminary data.</text>
</comment>
<accession>A0A4S8KHW8</accession>
<dbReference type="GO" id="GO:0045893">
    <property type="term" value="P:positive regulation of DNA-templated transcription"/>
    <property type="evidence" value="ECO:0007669"/>
    <property type="project" value="TreeGrafter"/>
</dbReference>
<dbReference type="SUPFAM" id="SSF57959">
    <property type="entry name" value="Leucine zipper domain"/>
    <property type="match status" value="1"/>
</dbReference>
<dbReference type="InterPro" id="IPR004827">
    <property type="entry name" value="bZIP"/>
</dbReference>
<keyword evidence="5" id="KW-0539">Nucleus</keyword>
<dbReference type="Gene3D" id="1.20.5.170">
    <property type="match status" value="1"/>
</dbReference>
<dbReference type="PROSITE" id="PS50217">
    <property type="entry name" value="BZIP"/>
    <property type="match status" value="1"/>
</dbReference>
<comment type="subcellular location">
    <subcellularLocation>
        <location evidence="1">Nucleus</location>
    </subcellularLocation>
</comment>
<protein>
    <recommendedName>
        <fullName evidence="7">BZIP domain-containing protein</fullName>
    </recommendedName>
</protein>
<evidence type="ECO:0000256" key="6">
    <source>
        <dbReference type="SAM" id="MobiDB-lite"/>
    </source>
</evidence>
<dbReference type="AlphaFoldDB" id="A0A4S8KHW8"/>
<reference evidence="8 9" key="1">
    <citation type="journal article" date="2019" name="Nat. Plants">
        <title>Genome sequencing of Musa balbisiana reveals subgenome evolution and function divergence in polyploid bananas.</title>
        <authorList>
            <person name="Yao X."/>
        </authorList>
    </citation>
    <scope>NUCLEOTIDE SEQUENCE [LARGE SCALE GENOMIC DNA]</scope>
    <source>
        <strain evidence="9">cv. DH-PKW</strain>
        <tissue evidence="8">Leaves</tissue>
    </source>
</reference>
<evidence type="ECO:0000313" key="9">
    <source>
        <dbReference type="Proteomes" id="UP000317650"/>
    </source>
</evidence>
<dbReference type="GO" id="GO:0005634">
    <property type="term" value="C:nucleus"/>
    <property type="evidence" value="ECO:0007669"/>
    <property type="project" value="UniProtKB-SubCell"/>
</dbReference>
<sequence>MAREIHRRRGSLVHPDSKSHARCVHSTTDDHDPSAEPAGPASRPPSSAVKYLPTRPRSSPFLLPRHQPSLVTEITMLSLLDHGFAPDDFGPSWANKPAEAPEPDNRSAVSPEDWRRLHRMISNRESARRCRMRRQRHLEELRARASTLRSENRDLADRLVGFAHRCLLVHLDNHRLLAEASVLSRRLADLRHHHYYYHHELVSHSGAYFLGSN</sequence>
<dbReference type="GO" id="GO:0000976">
    <property type="term" value="F:transcription cis-regulatory region binding"/>
    <property type="evidence" value="ECO:0007669"/>
    <property type="project" value="TreeGrafter"/>
</dbReference>
<feature type="compositionally biased region" description="Basic residues" evidence="6">
    <location>
        <begin position="1"/>
        <end position="11"/>
    </location>
</feature>
<dbReference type="GO" id="GO:0046982">
    <property type="term" value="F:protein heterodimerization activity"/>
    <property type="evidence" value="ECO:0007669"/>
    <property type="project" value="UniProtKB-ARBA"/>
</dbReference>
<keyword evidence="9" id="KW-1185">Reference proteome</keyword>
<keyword evidence="3" id="KW-0238">DNA-binding</keyword>
<keyword evidence="2" id="KW-0805">Transcription regulation</keyword>
<dbReference type="PANTHER" id="PTHR45764">
    <property type="entry name" value="BZIP TRANSCRIPTION FACTOR 44"/>
    <property type="match status" value="1"/>
</dbReference>
<dbReference type="PANTHER" id="PTHR45764:SF21">
    <property type="entry name" value="OS03G0770000 PROTEIN"/>
    <property type="match status" value="1"/>
</dbReference>
<feature type="region of interest" description="Disordered" evidence="6">
    <location>
        <begin position="1"/>
        <end position="64"/>
    </location>
</feature>
<feature type="region of interest" description="Disordered" evidence="6">
    <location>
        <begin position="90"/>
        <end position="111"/>
    </location>
</feature>
<dbReference type="GO" id="GO:0003700">
    <property type="term" value="F:DNA-binding transcription factor activity"/>
    <property type="evidence" value="ECO:0007669"/>
    <property type="project" value="InterPro"/>
</dbReference>
<name>A0A4S8KHW8_MUSBA</name>
<dbReference type="SMART" id="SM00338">
    <property type="entry name" value="BRLZ"/>
    <property type="match status" value="1"/>
</dbReference>
<dbReference type="Pfam" id="PF00170">
    <property type="entry name" value="bZIP_1"/>
    <property type="match status" value="1"/>
</dbReference>
<dbReference type="InterPro" id="IPR045314">
    <property type="entry name" value="bZIP_plant_GBF1"/>
</dbReference>
<evidence type="ECO:0000256" key="1">
    <source>
        <dbReference type="ARBA" id="ARBA00004123"/>
    </source>
</evidence>
<dbReference type="EMBL" id="PYDT01000001">
    <property type="protein sequence ID" value="THU74957.1"/>
    <property type="molecule type" value="Genomic_DNA"/>
</dbReference>
<evidence type="ECO:0000256" key="4">
    <source>
        <dbReference type="ARBA" id="ARBA00023163"/>
    </source>
</evidence>
<evidence type="ECO:0000256" key="5">
    <source>
        <dbReference type="ARBA" id="ARBA00023242"/>
    </source>
</evidence>
<organism evidence="8 9">
    <name type="scientific">Musa balbisiana</name>
    <name type="common">Banana</name>
    <dbReference type="NCBI Taxonomy" id="52838"/>
    <lineage>
        <taxon>Eukaryota</taxon>
        <taxon>Viridiplantae</taxon>
        <taxon>Streptophyta</taxon>
        <taxon>Embryophyta</taxon>
        <taxon>Tracheophyta</taxon>
        <taxon>Spermatophyta</taxon>
        <taxon>Magnoliopsida</taxon>
        <taxon>Liliopsida</taxon>
        <taxon>Zingiberales</taxon>
        <taxon>Musaceae</taxon>
        <taxon>Musa</taxon>
    </lineage>
</organism>
<dbReference type="FunFam" id="1.20.5.170:FF:000020">
    <property type="entry name" value="BZIP transcription factor"/>
    <property type="match status" value="1"/>
</dbReference>
<dbReference type="Proteomes" id="UP000317650">
    <property type="component" value="Chromosome 4"/>
</dbReference>
<gene>
    <name evidence="8" type="ORF">C4D60_Mb04t38870</name>
</gene>
<feature type="compositionally biased region" description="Low complexity" evidence="6">
    <location>
        <begin position="35"/>
        <end position="48"/>
    </location>
</feature>
<feature type="domain" description="BZIP" evidence="7">
    <location>
        <begin position="113"/>
        <end position="159"/>
    </location>
</feature>
<evidence type="ECO:0000313" key="8">
    <source>
        <dbReference type="EMBL" id="THU74957.1"/>
    </source>
</evidence>
<dbReference type="CDD" id="cd14702">
    <property type="entry name" value="bZIP_plant_GBF1"/>
    <property type="match status" value="1"/>
</dbReference>
<evidence type="ECO:0000256" key="2">
    <source>
        <dbReference type="ARBA" id="ARBA00023015"/>
    </source>
</evidence>